<feature type="domain" description="4Fe-4S ferredoxin-type" evidence="8">
    <location>
        <begin position="1"/>
        <end position="29"/>
    </location>
</feature>
<dbReference type="Proteomes" id="UP000028501">
    <property type="component" value="Chromosome"/>
</dbReference>
<comment type="function">
    <text evidence="7">Ferredoxins are iron-sulfur proteins that transfer electrons in a wide variety of metabolic reactions.</text>
</comment>
<dbReference type="InterPro" id="IPR001080">
    <property type="entry name" value="3Fe4S_ferredoxin"/>
</dbReference>
<dbReference type="GeneID" id="24793717"/>
<dbReference type="HOGENOM" id="CLU_139698_6_4_2"/>
<dbReference type="AlphaFoldDB" id="A0A075WAJ0"/>
<keyword evidence="4 7" id="KW-0249">Electron transport</keyword>
<dbReference type="KEGG" id="afg:AFULGI_00001650"/>
<dbReference type="EMBL" id="CP006577">
    <property type="protein sequence ID" value="AIG97001.1"/>
    <property type="molecule type" value="Genomic_DNA"/>
</dbReference>
<evidence type="ECO:0000256" key="7">
    <source>
        <dbReference type="RuleBase" id="RU368020"/>
    </source>
</evidence>
<protein>
    <recommendedName>
        <fullName evidence="7">Ferredoxin</fullName>
    </recommendedName>
</protein>
<dbReference type="RefSeq" id="WP_010877678.1">
    <property type="nucleotide sequence ID" value="NZ_CP006577.1"/>
</dbReference>
<dbReference type="SUPFAM" id="SSF54862">
    <property type="entry name" value="4Fe-4S ferredoxins"/>
    <property type="match status" value="1"/>
</dbReference>
<dbReference type="InterPro" id="IPR051269">
    <property type="entry name" value="Fe-S_cluster_ET"/>
</dbReference>
<dbReference type="GO" id="GO:0016491">
    <property type="term" value="F:oxidoreductase activity"/>
    <property type="evidence" value="ECO:0007669"/>
    <property type="project" value="UniProtKB-ARBA"/>
</dbReference>
<accession>A0A075WAJ0</accession>
<sequence>MKAVVDRDLCIGCGTCEEICPEVFRLNDEGISEVIGSCDSAECCEEAMESCPASAISLED</sequence>
<dbReference type="PANTHER" id="PTHR36923:SF3">
    <property type="entry name" value="FERREDOXIN"/>
    <property type="match status" value="1"/>
</dbReference>
<evidence type="ECO:0000256" key="5">
    <source>
        <dbReference type="ARBA" id="ARBA00023004"/>
    </source>
</evidence>
<proteinExistence type="predicted"/>
<dbReference type="InterPro" id="IPR017896">
    <property type="entry name" value="4Fe4S_Fe-S-bd"/>
</dbReference>
<evidence type="ECO:0000313" key="9">
    <source>
        <dbReference type="EMBL" id="AIG97001.1"/>
    </source>
</evidence>
<evidence type="ECO:0000259" key="8">
    <source>
        <dbReference type="PROSITE" id="PS51379"/>
    </source>
</evidence>
<evidence type="ECO:0000256" key="3">
    <source>
        <dbReference type="ARBA" id="ARBA00022723"/>
    </source>
</evidence>
<evidence type="ECO:0000256" key="2">
    <source>
        <dbReference type="ARBA" id="ARBA00022448"/>
    </source>
</evidence>
<dbReference type="Gene3D" id="3.30.70.20">
    <property type="match status" value="1"/>
</dbReference>
<organism evidence="9 10">
    <name type="scientific">Archaeoglobus fulgidus DSM 8774</name>
    <dbReference type="NCBI Taxonomy" id="1344584"/>
    <lineage>
        <taxon>Archaea</taxon>
        <taxon>Methanobacteriati</taxon>
        <taxon>Methanobacteriota</taxon>
        <taxon>Archaeoglobi</taxon>
        <taxon>Archaeoglobales</taxon>
        <taxon>Archaeoglobaceae</taxon>
        <taxon>Archaeoglobus</taxon>
    </lineage>
</organism>
<keyword evidence="2 7" id="KW-0813">Transport</keyword>
<dbReference type="PRINTS" id="PR00352">
    <property type="entry name" value="3FE4SFRDOXIN"/>
</dbReference>
<keyword evidence="3 7" id="KW-0479">Metal-binding</keyword>
<evidence type="ECO:0000256" key="6">
    <source>
        <dbReference type="ARBA" id="ARBA00023014"/>
    </source>
</evidence>
<dbReference type="GO" id="GO:0005506">
    <property type="term" value="F:iron ion binding"/>
    <property type="evidence" value="ECO:0007669"/>
    <property type="project" value="UniProtKB-UniRule"/>
</dbReference>
<name>A0A075WAJ0_ARCFL</name>
<evidence type="ECO:0000256" key="4">
    <source>
        <dbReference type="ARBA" id="ARBA00022982"/>
    </source>
</evidence>
<dbReference type="GO" id="GO:0009055">
    <property type="term" value="F:electron transfer activity"/>
    <property type="evidence" value="ECO:0007669"/>
    <property type="project" value="UniProtKB-UniRule"/>
</dbReference>
<keyword evidence="6 7" id="KW-0411">Iron-sulfur</keyword>
<evidence type="ECO:0000313" key="10">
    <source>
        <dbReference type="Proteomes" id="UP000028501"/>
    </source>
</evidence>
<reference evidence="9 10" key="1">
    <citation type="submission" date="2013-07" db="EMBL/GenBank/DDBJ databases">
        <title>Genome of Archaeoglobus fulgidus.</title>
        <authorList>
            <person name="Fiebig A."/>
            <person name="Birkeland N.-K."/>
        </authorList>
    </citation>
    <scope>NUCLEOTIDE SEQUENCE [LARGE SCALE GENOMIC DNA]</scope>
    <source>
        <strain evidence="9 10">DSM 8774</strain>
    </source>
</reference>
<dbReference type="GO" id="GO:0051536">
    <property type="term" value="F:iron-sulfur cluster binding"/>
    <property type="evidence" value="ECO:0007669"/>
    <property type="project" value="UniProtKB-KW"/>
</dbReference>
<gene>
    <name evidence="9" type="ORF">AFULGI_00001650</name>
</gene>
<dbReference type="PROSITE" id="PS51379">
    <property type="entry name" value="4FE4S_FER_2"/>
    <property type="match status" value="1"/>
</dbReference>
<dbReference type="Pfam" id="PF13370">
    <property type="entry name" value="Fer4_13"/>
    <property type="match status" value="1"/>
</dbReference>
<dbReference type="PROSITE" id="PS00198">
    <property type="entry name" value="4FE4S_FER_1"/>
    <property type="match status" value="1"/>
</dbReference>
<dbReference type="InterPro" id="IPR017900">
    <property type="entry name" value="4Fe4S_Fe_S_CS"/>
</dbReference>
<comment type="cofactor">
    <cofactor evidence="1">
        <name>[4Fe-4S] cluster</name>
        <dbReference type="ChEBI" id="CHEBI:49883"/>
    </cofactor>
</comment>
<keyword evidence="5 7" id="KW-0408">Iron</keyword>
<evidence type="ECO:0000256" key="1">
    <source>
        <dbReference type="ARBA" id="ARBA00001966"/>
    </source>
</evidence>
<dbReference type="PANTHER" id="PTHR36923">
    <property type="entry name" value="FERREDOXIN"/>
    <property type="match status" value="1"/>
</dbReference>